<dbReference type="SUPFAM" id="SSF55811">
    <property type="entry name" value="Nudix"/>
    <property type="match status" value="1"/>
</dbReference>
<dbReference type="PROSITE" id="PS51462">
    <property type="entry name" value="NUDIX"/>
    <property type="match status" value="1"/>
</dbReference>
<dbReference type="AlphaFoldDB" id="A0A0G1B3T6"/>
<evidence type="ECO:0000259" key="1">
    <source>
        <dbReference type="PROSITE" id="PS51462"/>
    </source>
</evidence>
<dbReference type="InterPro" id="IPR015797">
    <property type="entry name" value="NUDIX_hydrolase-like_dom_sf"/>
</dbReference>
<dbReference type="Pfam" id="PF00293">
    <property type="entry name" value="NUDIX"/>
    <property type="match status" value="1"/>
</dbReference>
<evidence type="ECO:0000313" key="3">
    <source>
        <dbReference type="Proteomes" id="UP000034160"/>
    </source>
</evidence>
<dbReference type="Gene3D" id="3.90.79.10">
    <property type="entry name" value="Nucleoside Triphosphate Pyrophosphohydrolase"/>
    <property type="match status" value="1"/>
</dbReference>
<dbReference type="EMBL" id="LCCN01000009">
    <property type="protein sequence ID" value="KKS32178.1"/>
    <property type="molecule type" value="Genomic_DNA"/>
</dbReference>
<dbReference type="STRING" id="1618356.UU93_C0009G0016"/>
<accession>A0A0G1B3T6</accession>
<evidence type="ECO:0000313" key="2">
    <source>
        <dbReference type="EMBL" id="KKS32178.1"/>
    </source>
</evidence>
<dbReference type="InterPro" id="IPR000086">
    <property type="entry name" value="NUDIX_hydrolase_dom"/>
</dbReference>
<name>A0A0G1B3T6_9BACT</name>
<feature type="domain" description="Nudix hydrolase" evidence="1">
    <location>
        <begin position="1"/>
        <end position="126"/>
    </location>
</feature>
<gene>
    <name evidence="2" type="ORF">UU93_C0009G0016</name>
</gene>
<dbReference type="Proteomes" id="UP000034160">
    <property type="component" value="Unassembled WGS sequence"/>
</dbReference>
<sequence>MAKEAVITIVKSGLDILVVKKIDDGGQSLMSDQWHLPGETKQAGESNEETVVRGIREETRILVTAIRFLTNSITPKETLLYWYECEALSRDVVPGDDAVDAKFVPKTEVSSVCSTYSVEMWPEFIKQYFGLVD</sequence>
<comment type="caution">
    <text evidence="2">The sequence shown here is derived from an EMBL/GenBank/DDBJ whole genome shotgun (WGS) entry which is preliminary data.</text>
</comment>
<protein>
    <recommendedName>
        <fullName evidence="1">Nudix hydrolase domain-containing protein</fullName>
    </recommendedName>
</protein>
<reference evidence="2 3" key="1">
    <citation type="journal article" date="2015" name="Nature">
        <title>rRNA introns, odd ribosomes, and small enigmatic genomes across a large radiation of phyla.</title>
        <authorList>
            <person name="Brown C.T."/>
            <person name="Hug L.A."/>
            <person name="Thomas B.C."/>
            <person name="Sharon I."/>
            <person name="Castelle C.J."/>
            <person name="Singh A."/>
            <person name="Wilkins M.J."/>
            <person name="Williams K.H."/>
            <person name="Banfield J.F."/>
        </authorList>
    </citation>
    <scope>NUCLEOTIDE SEQUENCE [LARGE SCALE GENOMIC DNA]</scope>
</reference>
<proteinExistence type="predicted"/>
<organism evidence="2 3">
    <name type="scientific">Candidatus Amesbacteria bacterium GW2011_GWA2_42_12</name>
    <dbReference type="NCBI Taxonomy" id="1618356"/>
    <lineage>
        <taxon>Bacteria</taxon>
        <taxon>Candidatus Amesiibacteriota</taxon>
    </lineage>
</organism>